<dbReference type="EMBL" id="JARQWQ010000139">
    <property type="protein sequence ID" value="KAK2548741.1"/>
    <property type="molecule type" value="Genomic_DNA"/>
</dbReference>
<evidence type="ECO:0000313" key="2">
    <source>
        <dbReference type="Proteomes" id="UP001249851"/>
    </source>
</evidence>
<sequence length="148" mass="16811">MARLKAGKLEESTHGATTQKLITSLNRGGLWSITMPVQRIFVNIEKHFRLLTPNINLQGINLSCITRKAIIDSDILSNFDLMVADASIESGSHVRRDVLYSIVKLYVRVRAFSVSKDVIQKYKLLTKQAKTKSLLKELSRNQEEPRQD</sequence>
<dbReference type="AlphaFoldDB" id="A0AAD9PTC2"/>
<protein>
    <submittedName>
        <fullName evidence="1">Uncharacterized protein</fullName>
    </submittedName>
</protein>
<comment type="caution">
    <text evidence="1">The sequence shown here is derived from an EMBL/GenBank/DDBJ whole genome shotgun (WGS) entry which is preliminary data.</text>
</comment>
<reference evidence="1" key="1">
    <citation type="journal article" date="2023" name="G3 (Bethesda)">
        <title>Whole genome assembly and annotation of the endangered Caribbean coral Acropora cervicornis.</title>
        <authorList>
            <person name="Selwyn J.D."/>
            <person name="Vollmer S.V."/>
        </authorList>
    </citation>
    <scope>NUCLEOTIDE SEQUENCE</scope>
    <source>
        <strain evidence="1">K2</strain>
    </source>
</reference>
<accession>A0AAD9PTC2</accession>
<reference evidence="1" key="2">
    <citation type="journal article" date="2023" name="Science">
        <title>Genomic signatures of disease resistance in endangered staghorn corals.</title>
        <authorList>
            <person name="Vollmer S.V."/>
            <person name="Selwyn J.D."/>
            <person name="Despard B.A."/>
            <person name="Roesel C.L."/>
        </authorList>
    </citation>
    <scope>NUCLEOTIDE SEQUENCE</scope>
    <source>
        <strain evidence="1">K2</strain>
    </source>
</reference>
<name>A0AAD9PTC2_ACRCE</name>
<keyword evidence="2" id="KW-1185">Reference proteome</keyword>
<dbReference type="Proteomes" id="UP001249851">
    <property type="component" value="Unassembled WGS sequence"/>
</dbReference>
<organism evidence="1 2">
    <name type="scientific">Acropora cervicornis</name>
    <name type="common">Staghorn coral</name>
    <dbReference type="NCBI Taxonomy" id="6130"/>
    <lineage>
        <taxon>Eukaryota</taxon>
        <taxon>Metazoa</taxon>
        <taxon>Cnidaria</taxon>
        <taxon>Anthozoa</taxon>
        <taxon>Hexacorallia</taxon>
        <taxon>Scleractinia</taxon>
        <taxon>Astrocoeniina</taxon>
        <taxon>Acroporidae</taxon>
        <taxon>Acropora</taxon>
    </lineage>
</organism>
<evidence type="ECO:0000313" key="1">
    <source>
        <dbReference type="EMBL" id="KAK2548741.1"/>
    </source>
</evidence>
<proteinExistence type="predicted"/>
<gene>
    <name evidence="1" type="ORF">P5673_030985</name>
</gene>